<feature type="active site" description="Charge relay system" evidence="5">
    <location>
        <position position="407"/>
    </location>
</feature>
<feature type="signal peptide" evidence="6">
    <location>
        <begin position="1"/>
        <end position="21"/>
    </location>
</feature>
<gene>
    <name evidence="8" type="ORF">LEM8419_01549</name>
</gene>
<dbReference type="InterPro" id="IPR017317">
    <property type="entry name" value="Pept_S8_subtilisin_bacteroid-2"/>
</dbReference>
<dbReference type="EMBL" id="CAKLPZ010000001">
    <property type="protein sequence ID" value="CAH1000396.1"/>
    <property type="molecule type" value="Genomic_DNA"/>
</dbReference>
<protein>
    <recommendedName>
        <fullName evidence="7">Peptidase S8/S53 domain-containing protein</fullName>
    </recommendedName>
</protein>
<evidence type="ECO:0000256" key="4">
    <source>
        <dbReference type="ARBA" id="ARBA00022825"/>
    </source>
</evidence>
<dbReference type="SUPFAM" id="SSF52743">
    <property type="entry name" value="Subtilisin-like"/>
    <property type="match status" value="1"/>
</dbReference>
<evidence type="ECO:0000313" key="8">
    <source>
        <dbReference type="EMBL" id="CAH1000396.1"/>
    </source>
</evidence>
<keyword evidence="3 5" id="KW-0378">Hydrolase</keyword>
<evidence type="ECO:0000256" key="6">
    <source>
        <dbReference type="SAM" id="SignalP"/>
    </source>
</evidence>
<dbReference type="Gene3D" id="3.40.50.200">
    <property type="entry name" value="Peptidase S8/S53 domain"/>
    <property type="match status" value="1"/>
</dbReference>
<organism evidence="8 9">
    <name type="scientific">Neolewinella maritima</name>
    <dbReference type="NCBI Taxonomy" id="1383882"/>
    <lineage>
        <taxon>Bacteria</taxon>
        <taxon>Pseudomonadati</taxon>
        <taxon>Bacteroidota</taxon>
        <taxon>Saprospiria</taxon>
        <taxon>Saprospirales</taxon>
        <taxon>Lewinellaceae</taxon>
        <taxon>Neolewinella</taxon>
    </lineage>
</organism>
<evidence type="ECO:0000256" key="5">
    <source>
        <dbReference type="PROSITE-ProRule" id="PRU01240"/>
    </source>
</evidence>
<dbReference type="PANTHER" id="PTHR43806">
    <property type="entry name" value="PEPTIDASE S8"/>
    <property type="match status" value="1"/>
</dbReference>
<dbReference type="PIRSF" id="PIRSF037903">
    <property type="entry name" value="Subtilisin_rel_GFO_2223"/>
    <property type="match status" value="1"/>
</dbReference>
<dbReference type="Pfam" id="PF00082">
    <property type="entry name" value="Peptidase_S8"/>
    <property type="match status" value="1"/>
</dbReference>
<dbReference type="Proteomes" id="UP000837803">
    <property type="component" value="Unassembled WGS sequence"/>
</dbReference>
<evidence type="ECO:0000313" key="9">
    <source>
        <dbReference type="Proteomes" id="UP000837803"/>
    </source>
</evidence>
<evidence type="ECO:0000256" key="2">
    <source>
        <dbReference type="ARBA" id="ARBA00022670"/>
    </source>
</evidence>
<keyword evidence="9" id="KW-1185">Reference proteome</keyword>
<keyword evidence="6" id="KW-0732">Signal</keyword>
<dbReference type="InterPro" id="IPR000209">
    <property type="entry name" value="Peptidase_S8/S53_dom"/>
</dbReference>
<dbReference type="InterPro" id="IPR023828">
    <property type="entry name" value="Peptidase_S8_Ser-AS"/>
</dbReference>
<feature type="active site" description="Charge relay system" evidence="5">
    <location>
        <position position="189"/>
    </location>
</feature>
<evidence type="ECO:0000256" key="1">
    <source>
        <dbReference type="ARBA" id="ARBA00011073"/>
    </source>
</evidence>
<reference evidence="8" key="1">
    <citation type="submission" date="2021-12" db="EMBL/GenBank/DDBJ databases">
        <authorList>
            <person name="Rodrigo-Torres L."/>
            <person name="Arahal R. D."/>
            <person name="Lucena T."/>
        </authorList>
    </citation>
    <scope>NUCLEOTIDE SEQUENCE</scope>
    <source>
        <strain evidence="8">CECT 8419</strain>
    </source>
</reference>
<dbReference type="PROSITE" id="PS51892">
    <property type="entry name" value="SUBTILASE"/>
    <property type="match status" value="1"/>
</dbReference>
<dbReference type="RefSeq" id="WP_238750447.1">
    <property type="nucleotide sequence ID" value="NZ_CAKLPZ010000001.1"/>
</dbReference>
<keyword evidence="4 5" id="KW-0720">Serine protease</keyword>
<proteinExistence type="inferred from homology"/>
<name>A0ABN8F130_9BACT</name>
<accession>A0ABN8F130</accession>
<evidence type="ECO:0000256" key="3">
    <source>
        <dbReference type="ARBA" id="ARBA00022801"/>
    </source>
</evidence>
<dbReference type="InterPro" id="IPR015500">
    <property type="entry name" value="Peptidase_S8_subtilisin-rel"/>
</dbReference>
<sequence length="469" mass="50316">MRIVLLFLLPLLASVSLPGQAAAGSGLYFVGFTDKNVDGVDYPFQLDQPEDFLSPRALARRDKHGTPIEKLDLPINPAYERQLHDLGLSIWLRSKWMNGVVIVATPEQLGPVDDLPFVDTTYYAAPLQYERGARLPLPAQLDRPAPQVASVPVAEKFYGFGWKNLQHLQGDSLHRMGFRGAGVLVAVFDGGFPDVGYKDFLGYDQEAAVPANYDLVEQDSTALDGSTHGATVLSTMAAQHPFFFIGLAPEARYILFKTENSRGEHRMEELNYAIALELADSAGVDLVNSSLGYTTFTDSTMNYAYEDLDGRQSPASVAIDRAFARGMIVVTSAGNNGADPWLHIGIPADADKAFSIGALDDTDERAYFSSLGPTADGRTKPDVSAPGVLIAAVASNGQGLTAANGTSLSAPLITGMTACLLQAVPDATNQEILDAIRATASQSAAPDTATGYGLPNFMAAYRYLRQDPE</sequence>
<dbReference type="InterPro" id="IPR050131">
    <property type="entry name" value="Peptidase_S8_subtilisin-like"/>
</dbReference>
<feature type="chain" id="PRO_5046729495" description="Peptidase S8/S53 domain-containing protein" evidence="6">
    <location>
        <begin position="22"/>
        <end position="469"/>
    </location>
</feature>
<evidence type="ECO:0000259" key="7">
    <source>
        <dbReference type="Pfam" id="PF00082"/>
    </source>
</evidence>
<dbReference type="PROSITE" id="PS00138">
    <property type="entry name" value="SUBTILASE_SER"/>
    <property type="match status" value="1"/>
</dbReference>
<feature type="active site" description="Charge relay system" evidence="5">
    <location>
        <position position="228"/>
    </location>
</feature>
<feature type="domain" description="Peptidase S8/S53" evidence="7">
    <location>
        <begin position="180"/>
        <end position="453"/>
    </location>
</feature>
<dbReference type="PRINTS" id="PR00723">
    <property type="entry name" value="SUBTILISIN"/>
</dbReference>
<dbReference type="PANTHER" id="PTHR43806:SF67">
    <property type="entry name" value="EGF-LIKE DOMAIN-CONTAINING PROTEIN"/>
    <property type="match status" value="1"/>
</dbReference>
<keyword evidence="2 5" id="KW-0645">Protease</keyword>
<dbReference type="InterPro" id="IPR036852">
    <property type="entry name" value="Peptidase_S8/S53_dom_sf"/>
</dbReference>
<comment type="caution">
    <text evidence="8">The sequence shown here is derived from an EMBL/GenBank/DDBJ whole genome shotgun (WGS) entry which is preliminary data.</text>
</comment>
<comment type="similarity">
    <text evidence="1 5">Belongs to the peptidase S8 family.</text>
</comment>